<proteinExistence type="predicted"/>
<keyword evidence="2" id="KW-1185">Reference proteome</keyword>
<organism evidence="1 2">
    <name type="scientific">Dorcoceras hygrometricum</name>
    <dbReference type="NCBI Taxonomy" id="472368"/>
    <lineage>
        <taxon>Eukaryota</taxon>
        <taxon>Viridiplantae</taxon>
        <taxon>Streptophyta</taxon>
        <taxon>Embryophyta</taxon>
        <taxon>Tracheophyta</taxon>
        <taxon>Spermatophyta</taxon>
        <taxon>Magnoliopsida</taxon>
        <taxon>eudicotyledons</taxon>
        <taxon>Gunneridae</taxon>
        <taxon>Pentapetalae</taxon>
        <taxon>asterids</taxon>
        <taxon>lamiids</taxon>
        <taxon>Lamiales</taxon>
        <taxon>Gesneriaceae</taxon>
        <taxon>Didymocarpoideae</taxon>
        <taxon>Trichosporeae</taxon>
        <taxon>Loxocarpinae</taxon>
        <taxon>Dorcoceras</taxon>
    </lineage>
</organism>
<protein>
    <submittedName>
        <fullName evidence="1">Auxin response factor 6-like</fullName>
    </submittedName>
</protein>
<sequence length="98" mass="10740">MSQNDVALLSQLEPNFTYSPRLVRVYYQNDDVAPTLAEPVDTSINQQIHKPAGYHDFTVGRGVDPAGSAPGGGYSVPVITCLSYGRVDEIRVDRNEDN</sequence>
<accession>A0A2Z7B8Q1</accession>
<gene>
    <name evidence="1" type="ORF">F511_18823</name>
</gene>
<reference evidence="1 2" key="1">
    <citation type="journal article" date="2015" name="Proc. Natl. Acad. Sci. U.S.A.">
        <title>The resurrection genome of Boea hygrometrica: A blueprint for survival of dehydration.</title>
        <authorList>
            <person name="Xiao L."/>
            <person name="Yang G."/>
            <person name="Zhang L."/>
            <person name="Yang X."/>
            <person name="Zhao S."/>
            <person name="Ji Z."/>
            <person name="Zhou Q."/>
            <person name="Hu M."/>
            <person name="Wang Y."/>
            <person name="Chen M."/>
            <person name="Xu Y."/>
            <person name="Jin H."/>
            <person name="Xiao X."/>
            <person name="Hu G."/>
            <person name="Bao F."/>
            <person name="Hu Y."/>
            <person name="Wan P."/>
            <person name="Li L."/>
            <person name="Deng X."/>
            <person name="Kuang T."/>
            <person name="Xiang C."/>
            <person name="Zhu J.K."/>
            <person name="Oliver M.J."/>
            <person name="He Y."/>
        </authorList>
    </citation>
    <scope>NUCLEOTIDE SEQUENCE [LARGE SCALE GENOMIC DNA]</scope>
    <source>
        <strain evidence="2">cv. XS01</strain>
    </source>
</reference>
<dbReference type="Proteomes" id="UP000250235">
    <property type="component" value="Unassembled WGS sequence"/>
</dbReference>
<name>A0A2Z7B8Q1_9LAMI</name>
<evidence type="ECO:0000313" key="2">
    <source>
        <dbReference type="Proteomes" id="UP000250235"/>
    </source>
</evidence>
<evidence type="ECO:0000313" key="1">
    <source>
        <dbReference type="EMBL" id="KZV30511.1"/>
    </source>
</evidence>
<dbReference type="AlphaFoldDB" id="A0A2Z7B8Q1"/>
<dbReference type="EMBL" id="KV008261">
    <property type="protein sequence ID" value="KZV30511.1"/>
    <property type="molecule type" value="Genomic_DNA"/>
</dbReference>